<accession>A0A1I7TBR7</accession>
<organism evidence="1 2">
    <name type="scientific">Caenorhabditis tropicalis</name>
    <dbReference type="NCBI Taxonomy" id="1561998"/>
    <lineage>
        <taxon>Eukaryota</taxon>
        <taxon>Metazoa</taxon>
        <taxon>Ecdysozoa</taxon>
        <taxon>Nematoda</taxon>
        <taxon>Chromadorea</taxon>
        <taxon>Rhabditida</taxon>
        <taxon>Rhabditina</taxon>
        <taxon>Rhabditomorpha</taxon>
        <taxon>Rhabditoidea</taxon>
        <taxon>Rhabditidae</taxon>
        <taxon>Peloderinae</taxon>
        <taxon>Caenorhabditis</taxon>
    </lineage>
</organism>
<evidence type="ECO:0000313" key="2">
    <source>
        <dbReference type="WBParaSite" id="Csp11.Scaffold574.g4391.t2"/>
    </source>
</evidence>
<sequence length="458" mass="51818">MLIFVPPSQQLRFSLPSLPIMPIFSMPRRAREPARVAPEPPVTCNHHTQTSISWLEPPAGEHIDHPVMICPRFWESLGLANDFKNIQRFGFSVTGENYPFKDRDYVIGQTMINFATGFGQVFAPIVPVNALSVSVAAENFLVGNNSFDFYPIDQPARHKLLTHQLINDRVQATYLNSDGVQYLAGICFVMRARNEVTSQRTSSCQKAFQYTWLMRRHYPDENITHDRVMYGRDCERLRKRVLVTYNEVHQKVVHVIFNNATNDFESEFCGKCNRMANTPSTYFAEKLGIPLFYPETTAETLIHDSLMQAVVLENLMVQLRQTTGGRIPLIDKAWEEANQLSSSLNELSLRAAGYLTDANPGSAPLVDDEVKTLQEAAEPATQETSRPVFDAFEALQDSSTVEAYSNRDPLEYEEAASMLNDETEELPMTSGNSDAMTRGTSMSEFDNISDDFDHILRF</sequence>
<dbReference type="Proteomes" id="UP000095282">
    <property type="component" value="Unplaced"/>
</dbReference>
<dbReference type="AlphaFoldDB" id="A0A1I7TBR7"/>
<protein>
    <submittedName>
        <fullName evidence="2">Capsid protein</fullName>
    </submittedName>
</protein>
<name>A0A1I7TBR7_9PELO</name>
<keyword evidence="1" id="KW-1185">Reference proteome</keyword>
<proteinExistence type="predicted"/>
<reference evidence="2" key="1">
    <citation type="submission" date="2016-11" db="UniProtKB">
        <authorList>
            <consortium name="WormBaseParasite"/>
        </authorList>
    </citation>
    <scope>IDENTIFICATION</scope>
</reference>
<dbReference type="WBParaSite" id="Csp11.Scaffold574.g4391.t2">
    <property type="protein sequence ID" value="Csp11.Scaffold574.g4391.t2"/>
    <property type="gene ID" value="Csp11.Scaffold574.g4391"/>
</dbReference>
<evidence type="ECO:0000313" key="1">
    <source>
        <dbReference type="Proteomes" id="UP000095282"/>
    </source>
</evidence>
<dbReference type="STRING" id="1561998.A0A1I7TBR7"/>